<name>A0A7W6H3I8_9HYPH</name>
<evidence type="ECO:0000256" key="1">
    <source>
        <dbReference type="SAM" id="MobiDB-lite"/>
    </source>
</evidence>
<dbReference type="EMBL" id="JACIEK010000001">
    <property type="protein sequence ID" value="MBB3997217.1"/>
    <property type="molecule type" value="Genomic_DNA"/>
</dbReference>
<evidence type="ECO:0000313" key="2">
    <source>
        <dbReference type="EMBL" id="MBB3997217.1"/>
    </source>
</evidence>
<dbReference type="Proteomes" id="UP000542776">
    <property type="component" value="Unassembled WGS sequence"/>
</dbReference>
<accession>A0A7W6H3I8</accession>
<gene>
    <name evidence="2" type="ORF">GGR04_001038</name>
</gene>
<feature type="region of interest" description="Disordered" evidence="1">
    <location>
        <begin position="1"/>
        <end position="22"/>
    </location>
</feature>
<dbReference type="RefSeq" id="WP_183198511.1">
    <property type="nucleotide sequence ID" value="NZ_JACIEK010000001.1"/>
</dbReference>
<proteinExistence type="predicted"/>
<sequence>MSEAAVFENHHGMIKPKSRRPRNIKANPEFQVDLNVLLAQRRTTIAYVRSPISTRVMKEIRLEVAGLCRKHGMGWRQTGEFIWRDPGAVRRMVEKANG</sequence>
<feature type="compositionally biased region" description="Basic residues" evidence="1">
    <location>
        <begin position="12"/>
        <end position="22"/>
    </location>
</feature>
<comment type="caution">
    <text evidence="2">The sequence shown here is derived from an EMBL/GenBank/DDBJ whole genome shotgun (WGS) entry which is preliminary data.</text>
</comment>
<organism evidence="2 3">
    <name type="scientific">Aureimonas pseudogalii</name>
    <dbReference type="NCBI Taxonomy" id="1744844"/>
    <lineage>
        <taxon>Bacteria</taxon>
        <taxon>Pseudomonadati</taxon>
        <taxon>Pseudomonadota</taxon>
        <taxon>Alphaproteobacteria</taxon>
        <taxon>Hyphomicrobiales</taxon>
        <taxon>Aurantimonadaceae</taxon>
        <taxon>Aureimonas</taxon>
    </lineage>
</organism>
<evidence type="ECO:0000313" key="3">
    <source>
        <dbReference type="Proteomes" id="UP000542776"/>
    </source>
</evidence>
<reference evidence="2 3" key="1">
    <citation type="submission" date="2020-08" db="EMBL/GenBank/DDBJ databases">
        <title>Genomic Encyclopedia of Type Strains, Phase IV (KMG-IV): sequencing the most valuable type-strain genomes for metagenomic binning, comparative biology and taxonomic classification.</title>
        <authorList>
            <person name="Goeker M."/>
        </authorList>
    </citation>
    <scope>NUCLEOTIDE SEQUENCE [LARGE SCALE GENOMIC DNA]</scope>
    <source>
        <strain evidence="2 3">DSM 102238</strain>
    </source>
</reference>
<keyword evidence="3" id="KW-1185">Reference proteome</keyword>
<protein>
    <submittedName>
        <fullName evidence="2">Uncharacterized protein</fullName>
    </submittedName>
</protein>
<dbReference type="AlphaFoldDB" id="A0A7W6H3I8"/>